<dbReference type="EMBL" id="MU274967">
    <property type="protein sequence ID" value="KAI0083407.1"/>
    <property type="molecule type" value="Genomic_DNA"/>
</dbReference>
<gene>
    <name evidence="1" type="ORF">BDY19DRAFT_998588</name>
</gene>
<comment type="caution">
    <text evidence="1">The sequence shown here is derived from an EMBL/GenBank/DDBJ whole genome shotgun (WGS) entry which is preliminary data.</text>
</comment>
<proteinExistence type="predicted"/>
<dbReference type="Proteomes" id="UP001055072">
    <property type="component" value="Unassembled WGS sequence"/>
</dbReference>
<keyword evidence="2" id="KW-1185">Reference proteome</keyword>
<evidence type="ECO:0000313" key="1">
    <source>
        <dbReference type="EMBL" id="KAI0083407.1"/>
    </source>
</evidence>
<name>A0ACB8TN43_9APHY</name>
<accession>A0ACB8TN43</accession>
<organism evidence="1 2">
    <name type="scientific">Irpex rosettiformis</name>
    <dbReference type="NCBI Taxonomy" id="378272"/>
    <lineage>
        <taxon>Eukaryota</taxon>
        <taxon>Fungi</taxon>
        <taxon>Dikarya</taxon>
        <taxon>Basidiomycota</taxon>
        <taxon>Agaricomycotina</taxon>
        <taxon>Agaricomycetes</taxon>
        <taxon>Polyporales</taxon>
        <taxon>Irpicaceae</taxon>
        <taxon>Irpex</taxon>
    </lineage>
</organism>
<protein>
    <submittedName>
        <fullName evidence="1">Uncharacterized protein</fullName>
    </submittedName>
</protein>
<reference evidence="1" key="1">
    <citation type="journal article" date="2021" name="Environ. Microbiol.">
        <title>Gene family expansions and transcriptome signatures uncover fungal adaptations to wood decay.</title>
        <authorList>
            <person name="Hage H."/>
            <person name="Miyauchi S."/>
            <person name="Viragh M."/>
            <person name="Drula E."/>
            <person name="Min B."/>
            <person name="Chaduli D."/>
            <person name="Navarro D."/>
            <person name="Favel A."/>
            <person name="Norest M."/>
            <person name="Lesage-Meessen L."/>
            <person name="Balint B."/>
            <person name="Merenyi Z."/>
            <person name="de Eugenio L."/>
            <person name="Morin E."/>
            <person name="Martinez A.T."/>
            <person name="Baldrian P."/>
            <person name="Stursova M."/>
            <person name="Martinez M.J."/>
            <person name="Novotny C."/>
            <person name="Magnuson J.K."/>
            <person name="Spatafora J.W."/>
            <person name="Maurice S."/>
            <person name="Pangilinan J."/>
            <person name="Andreopoulos W."/>
            <person name="LaButti K."/>
            <person name="Hundley H."/>
            <person name="Na H."/>
            <person name="Kuo A."/>
            <person name="Barry K."/>
            <person name="Lipzen A."/>
            <person name="Henrissat B."/>
            <person name="Riley R."/>
            <person name="Ahrendt S."/>
            <person name="Nagy L.G."/>
            <person name="Grigoriev I.V."/>
            <person name="Martin F."/>
            <person name="Rosso M.N."/>
        </authorList>
    </citation>
    <scope>NUCLEOTIDE SEQUENCE</scope>
    <source>
        <strain evidence="1">CBS 384.51</strain>
    </source>
</reference>
<sequence length="355" mass="38566">MPQQTPPTSPTPPLPSQTGKPTRRSTVRVGAWVRASVMLDLSQIVIDDHPPAANQSLPQTPRTSVPLRRYQDPCGQPVEVPDTLPDARSSSSRAHPSMTPARPPRSSNSAESTGTGDNELRAYSRLNMSRPIRGFQAIARDCSPSPVIPALSPSSIIMSRALTVSSAVSRTAVHHRACNVSADDANAEIEVDHSADVVNEQTRPVPSASRGTIALTTPPPTEVSIVVNTLMAPPPAYPLNNKDDDGGDDIEDDDSDASYLGHYWEANHQNNYGYESEPENGESHQNPWYSVIRSLGHTGVYKDRARVFALTNNVPGSLYLKSHSKTQALDYYYRALTRDRVYILGPSIQGQASPN</sequence>
<evidence type="ECO:0000313" key="2">
    <source>
        <dbReference type="Proteomes" id="UP001055072"/>
    </source>
</evidence>